<reference evidence="5 6" key="1">
    <citation type="submission" date="2021-12" db="EMBL/GenBank/DDBJ databases">
        <title>Discovery of the Pendulisporaceae a myxobacterial family with distinct sporulation behavior and unique specialized metabolism.</title>
        <authorList>
            <person name="Garcia R."/>
            <person name="Popoff A."/>
            <person name="Bader C.D."/>
            <person name="Loehr J."/>
            <person name="Walesch S."/>
            <person name="Walt C."/>
            <person name="Boldt J."/>
            <person name="Bunk B."/>
            <person name="Haeckl F.J.F.P.J."/>
            <person name="Gunesch A.P."/>
            <person name="Birkelbach J."/>
            <person name="Nuebel U."/>
            <person name="Pietschmann T."/>
            <person name="Bach T."/>
            <person name="Mueller R."/>
        </authorList>
    </citation>
    <scope>NUCLEOTIDE SEQUENCE [LARGE SCALE GENOMIC DNA]</scope>
    <source>
        <strain evidence="5 6">MSr12523</strain>
    </source>
</reference>
<dbReference type="PANTHER" id="PTHR30055">
    <property type="entry name" value="HTH-TYPE TRANSCRIPTIONAL REGULATOR RUTR"/>
    <property type="match status" value="1"/>
</dbReference>
<dbReference type="PROSITE" id="PS50977">
    <property type="entry name" value="HTH_TETR_2"/>
    <property type="match status" value="1"/>
</dbReference>
<dbReference type="InterPro" id="IPR050109">
    <property type="entry name" value="HTH-type_TetR-like_transc_reg"/>
</dbReference>
<evidence type="ECO:0000259" key="4">
    <source>
        <dbReference type="PROSITE" id="PS50977"/>
    </source>
</evidence>
<dbReference type="Gene3D" id="1.10.357.10">
    <property type="entry name" value="Tetracycline Repressor, domain 2"/>
    <property type="match status" value="1"/>
</dbReference>
<dbReference type="RefSeq" id="WP_394843009.1">
    <property type="nucleotide sequence ID" value="NZ_CP089982.1"/>
</dbReference>
<name>A0ABZ2K7R1_9BACT</name>
<gene>
    <name evidence="5" type="ORF">LZC95_38890</name>
</gene>
<dbReference type="PRINTS" id="PR00455">
    <property type="entry name" value="HTHTETR"/>
</dbReference>
<feature type="DNA-binding region" description="H-T-H motif" evidence="2">
    <location>
        <begin position="28"/>
        <end position="47"/>
    </location>
</feature>
<dbReference type="SUPFAM" id="SSF46689">
    <property type="entry name" value="Homeodomain-like"/>
    <property type="match status" value="1"/>
</dbReference>
<dbReference type="EMBL" id="CP089982">
    <property type="protein sequence ID" value="WXA92406.1"/>
    <property type="molecule type" value="Genomic_DNA"/>
</dbReference>
<evidence type="ECO:0000256" key="3">
    <source>
        <dbReference type="SAM" id="MobiDB-lite"/>
    </source>
</evidence>
<dbReference type="PANTHER" id="PTHR30055:SF222">
    <property type="entry name" value="REGULATORY PROTEIN"/>
    <property type="match status" value="1"/>
</dbReference>
<keyword evidence="1 2" id="KW-0238">DNA-binding</keyword>
<dbReference type="InterPro" id="IPR036271">
    <property type="entry name" value="Tet_transcr_reg_TetR-rel_C_sf"/>
</dbReference>
<feature type="region of interest" description="Disordered" evidence="3">
    <location>
        <begin position="206"/>
        <end position="290"/>
    </location>
</feature>
<dbReference type="InterPro" id="IPR009057">
    <property type="entry name" value="Homeodomain-like_sf"/>
</dbReference>
<feature type="domain" description="HTH tetR-type" evidence="4">
    <location>
        <begin position="5"/>
        <end position="65"/>
    </location>
</feature>
<feature type="compositionally biased region" description="Low complexity" evidence="3">
    <location>
        <begin position="209"/>
        <end position="226"/>
    </location>
</feature>
<evidence type="ECO:0000256" key="2">
    <source>
        <dbReference type="PROSITE-ProRule" id="PRU00335"/>
    </source>
</evidence>
<keyword evidence="6" id="KW-1185">Reference proteome</keyword>
<dbReference type="Pfam" id="PF00440">
    <property type="entry name" value="TetR_N"/>
    <property type="match status" value="1"/>
</dbReference>
<protein>
    <submittedName>
        <fullName evidence="5">TetR family transcriptional regulator</fullName>
    </submittedName>
</protein>
<accession>A0ABZ2K7R1</accession>
<dbReference type="Proteomes" id="UP001379533">
    <property type="component" value="Chromosome"/>
</dbReference>
<evidence type="ECO:0000256" key="1">
    <source>
        <dbReference type="ARBA" id="ARBA00023125"/>
    </source>
</evidence>
<sequence>MTATNETRQRILAAALELFAERGFAATTTAALAQRAGVAEKTLFSQFKSKERLFEETVSPAVLELVAPQSLSSVVDTMAIPWDRLEDFLRALFLNRLEFAKIHRAKLKLIVQEVLLRPELFDRFFERGQRDIYPRFIRLAEHFQAKGELRQMPAPALLRMVISIMGGYLVTRTILMPNVQWDDPAEINLMIQVLADGLRPRTRASAERLTTPLPTKSPLLKTPLPTKAERLATPPPFKATRIPTPSPSKAPRIPTPPPSRAPRIPTPAPSKAPRIATPPPSPAKRFPTKP</sequence>
<feature type="compositionally biased region" description="Pro residues" evidence="3">
    <location>
        <begin position="244"/>
        <end position="282"/>
    </location>
</feature>
<dbReference type="SUPFAM" id="SSF48498">
    <property type="entry name" value="Tetracyclin repressor-like, C-terminal domain"/>
    <property type="match status" value="1"/>
</dbReference>
<dbReference type="InterPro" id="IPR001647">
    <property type="entry name" value="HTH_TetR"/>
</dbReference>
<proteinExistence type="predicted"/>
<organism evidence="5 6">
    <name type="scientific">Pendulispora brunnea</name>
    <dbReference type="NCBI Taxonomy" id="2905690"/>
    <lineage>
        <taxon>Bacteria</taxon>
        <taxon>Pseudomonadati</taxon>
        <taxon>Myxococcota</taxon>
        <taxon>Myxococcia</taxon>
        <taxon>Myxococcales</taxon>
        <taxon>Sorangiineae</taxon>
        <taxon>Pendulisporaceae</taxon>
        <taxon>Pendulispora</taxon>
    </lineage>
</organism>
<evidence type="ECO:0000313" key="6">
    <source>
        <dbReference type="Proteomes" id="UP001379533"/>
    </source>
</evidence>
<evidence type="ECO:0000313" key="5">
    <source>
        <dbReference type="EMBL" id="WXA92406.1"/>
    </source>
</evidence>